<proteinExistence type="predicted"/>
<comment type="caution">
    <text evidence="1">The sequence shown here is derived from an EMBL/GenBank/DDBJ whole genome shotgun (WGS) entry which is preliminary data.</text>
</comment>
<sequence length="189" mass="22212">MKFSYDYIKSGNATCVLEMGKERFEFYPTFHSDALGDFVSYLASVHPLCKLSWKEGAFHKINGGITWETGTYLLRWELKRDFEDLEIKITEWQNPMIDRKGDSQLIRKVLEAKCNFNEFVLCVVKELDRVIKQRGILGYRQEWQGYTFPIDGFLDLKYACLYKKPFEITKKNNGTSLEAELNLLMEKMD</sequence>
<dbReference type="EMBL" id="MTLA01000068">
    <property type="protein sequence ID" value="OOP69052.1"/>
    <property type="molecule type" value="Genomic_DNA"/>
</dbReference>
<dbReference type="AlphaFoldDB" id="A0A8E2LFM8"/>
<evidence type="ECO:0000313" key="1">
    <source>
        <dbReference type="EMBL" id="OOP69052.1"/>
    </source>
</evidence>
<keyword evidence="2" id="KW-1185">Reference proteome</keyword>
<gene>
    <name evidence="1" type="ORF">BWZ43_06905</name>
</gene>
<evidence type="ECO:0000313" key="2">
    <source>
        <dbReference type="Proteomes" id="UP000189761"/>
    </source>
</evidence>
<accession>A0A8E2LFM8</accession>
<name>A0A8E2LFM8_9BACI</name>
<organism evidence="1 2">
    <name type="scientific">Heyndrickxia oleronia</name>
    <dbReference type="NCBI Taxonomy" id="38875"/>
    <lineage>
        <taxon>Bacteria</taxon>
        <taxon>Bacillati</taxon>
        <taxon>Bacillota</taxon>
        <taxon>Bacilli</taxon>
        <taxon>Bacillales</taxon>
        <taxon>Bacillaceae</taxon>
        <taxon>Heyndrickxia</taxon>
    </lineage>
</organism>
<protein>
    <submittedName>
        <fullName evidence="1">Uncharacterized protein</fullName>
    </submittedName>
</protein>
<dbReference type="RefSeq" id="WP_078109818.1">
    <property type="nucleotide sequence ID" value="NZ_CP065424.1"/>
</dbReference>
<reference evidence="1 2" key="1">
    <citation type="submission" date="2017-01" db="EMBL/GenBank/DDBJ databases">
        <title>Draft genome sequence of Bacillus oleronius.</title>
        <authorList>
            <person name="Allam M."/>
        </authorList>
    </citation>
    <scope>NUCLEOTIDE SEQUENCE [LARGE SCALE GENOMIC DNA]</scope>
    <source>
        <strain evidence="1 2">DSM 9356</strain>
    </source>
</reference>
<dbReference type="Proteomes" id="UP000189761">
    <property type="component" value="Unassembled WGS sequence"/>
</dbReference>